<evidence type="ECO:0000256" key="5">
    <source>
        <dbReference type="ARBA" id="ARBA00022467"/>
    </source>
</evidence>
<dbReference type="PROSITE" id="PS00018">
    <property type="entry name" value="EF_HAND_1"/>
    <property type="match status" value="2"/>
</dbReference>
<keyword evidence="14" id="KW-0175">Coiled coil</keyword>
<dbReference type="EMBL" id="KQ435712">
    <property type="protein sequence ID" value="KOX79382.1"/>
    <property type="molecule type" value="Genomic_DNA"/>
</dbReference>
<keyword evidence="6" id="KW-0963">Cytoplasm</keyword>
<evidence type="ECO:0000256" key="6">
    <source>
        <dbReference type="ARBA" id="ARBA00022490"/>
    </source>
</evidence>
<evidence type="ECO:0000313" key="16">
    <source>
        <dbReference type="EMBL" id="KOX79382.1"/>
    </source>
</evidence>
<evidence type="ECO:0000256" key="11">
    <source>
        <dbReference type="ARBA" id="ARBA00022860"/>
    </source>
</evidence>
<dbReference type="GO" id="GO:0031594">
    <property type="term" value="C:neuromuscular junction"/>
    <property type="evidence" value="ECO:0007669"/>
    <property type="project" value="UniProtKB-ARBA"/>
</dbReference>
<dbReference type="GO" id="GO:0005509">
    <property type="term" value="F:calcium ion binding"/>
    <property type="evidence" value="ECO:0007669"/>
    <property type="project" value="InterPro"/>
</dbReference>
<dbReference type="GO" id="GO:0007274">
    <property type="term" value="P:neuromuscular synaptic transmission"/>
    <property type="evidence" value="ECO:0007669"/>
    <property type="project" value="UniProtKB-ARBA"/>
</dbReference>
<dbReference type="FunFam" id="1.20.58.60:FF:000078">
    <property type="entry name" value="Spectrin alpha chain, non-erythrocytic 1"/>
    <property type="match status" value="1"/>
</dbReference>
<dbReference type="SMART" id="SM00150">
    <property type="entry name" value="SPEC"/>
    <property type="match status" value="20"/>
</dbReference>
<organism evidence="16 17">
    <name type="scientific">Melipona quadrifasciata</name>
    <dbReference type="NCBI Taxonomy" id="166423"/>
    <lineage>
        <taxon>Eukaryota</taxon>
        <taxon>Metazoa</taxon>
        <taxon>Ecdysozoa</taxon>
        <taxon>Arthropoda</taxon>
        <taxon>Hexapoda</taxon>
        <taxon>Insecta</taxon>
        <taxon>Pterygota</taxon>
        <taxon>Neoptera</taxon>
        <taxon>Endopterygota</taxon>
        <taxon>Hymenoptera</taxon>
        <taxon>Apocrita</taxon>
        <taxon>Aculeata</taxon>
        <taxon>Apoidea</taxon>
        <taxon>Anthophila</taxon>
        <taxon>Apidae</taxon>
        <taxon>Melipona</taxon>
    </lineage>
</organism>
<evidence type="ECO:0000256" key="1">
    <source>
        <dbReference type="ARBA" id="ARBA00004245"/>
    </source>
</evidence>
<keyword evidence="10" id="KW-0106">Calcium</keyword>
<dbReference type="FunFam" id="1.20.58.60:FF:000043">
    <property type="entry name" value="Spectrin alpha chain, non-erythrocytic 1"/>
    <property type="match status" value="1"/>
</dbReference>
<dbReference type="SMART" id="SM01184">
    <property type="entry name" value="efhand_Ca_insen"/>
    <property type="match status" value="1"/>
</dbReference>
<evidence type="ECO:0000256" key="3">
    <source>
        <dbReference type="ARBA" id="ARBA00006826"/>
    </source>
</evidence>
<dbReference type="GO" id="GO:0016328">
    <property type="term" value="C:lateral plasma membrane"/>
    <property type="evidence" value="ECO:0007669"/>
    <property type="project" value="UniProtKB-ARBA"/>
</dbReference>
<dbReference type="GO" id="GO:0042062">
    <property type="term" value="P:long-term strengthening of neuromuscular junction"/>
    <property type="evidence" value="ECO:0007669"/>
    <property type="project" value="UniProtKB-ARBA"/>
</dbReference>
<dbReference type="FunFam" id="1.20.58.60:FF:000340">
    <property type="entry name" value="Spectrin beta chain"/>
    <property type="match status" value="1"/>
</dbReference>
<dbReference type="Pfam" id="PF00435">
    <property type="entry name" value="Spectrin"/>
    <property type="match status" value="21"/>
</dbReference>
<evidence type="ECO:0000256" key="8">
    <source>
        <dbReference type="ARBA" id="ARBA00022723"/>
    </source>
</evidence>
<dbReference type="GO" id="GO:0045170">
    <property type="term" value="C:spectrosome"/>
    <property type="evidence" value="ECO:0007669"/>
    <property type="project" value="UniProtKB-ARBA"/>
</dbReference>
<dbReference type="FunFam" id="1.20.58.60:FF:000037">
    <property type="entry name" value="Spectrin alpha chain non-erythrocytic 1"/>
    <property type="match status" value="1"/>
</dbReference>
<evidence type="ECO:0000256" key="7">
    <source>
        <dbReference type="ARBA" id="ARBA00022553"/>
    </source>
</evidence>
<dbReference type="GO" id="GO:0048790">
    <property type="term" value="P:maintenance of presynaptic active zone structure"/>
    <property type="evidence" value="ECO:0007669"/>
    <property type="project" value="UniProtKB-ARBA"/>
</dbReference>
<keyword evidence="8" id="KW-0479">Metal-binding</keyword>
<dbReference type="Pfam" id="PF13499">
    <property type="entry name" value="EF-hand_7"/>
    <property type="match status" value="1"/>
</dbReference>
<evidence type="ECO:0000256" key="9">
    <source>
        <dbReference type="ARBA" id="ARBA00022737"/>
    </source>
</evidence>
<sequence>MDQITPKEVKILENPEDIQERREQVLSRYANFKAEARNKRDKLEDSRRFQYFKRDADELEGWIFEKLQAASDESYKDPTNLQAKIQKHQAFEAEVAAHSNAIVSLDNTGSEMIAQHHFASDVIRKRLVDLHQLWELLLSRLADKGLKLQQALVLVQFIRHCDEVMFWIHDKEAFVTTDEFGHDLEHVEVLQRKFDEFQKDMASQEYRVTEVNELADKLLLDGHPERDTILRRKEELNESWQRLKQLAVLRQEKLFGAHEIQRFNRDADETMAWIAEKDVVLSSDDFGRDLASVQTLQRKHEGIERDLAALEDKVYTLGAEADRLAAIHQADHSKQIQAKRAEILQSWESLTAKAKERRLKLDESYYLHRFLADYRDLVSWMNDMRAIISADELAKDVAGAEALVERHQEHKGEIDARADSFDATTLAGNKLLEKKHYAAEEVTRKLNSLAEDKQSLLSLWEKRKILYEQCMDLQLFYRDTEQADAWMAKQEAFLANEDLGDSLDSVEALIKKHEDFDKSLAAQEEKIKILDDFAGKLIEGEHYAADDVAQRRQLLLERRAVLLEKSAQRRRRLEDAYKLQQFERDCDETKGWVNEKLKFATDDSYLDPTNLNGKVQKHQNFEQELNANRTRMEEMVATGQELIESDHYASDRIRTRTDEIMSLWESLTHASEKKGAKLQEASQQQQFNRTVEDIELWLSEVEGQLMSEDYGKDLTSVQNLQKKHALLEADVASHSDRIESIAQAAEQFVKSGHFDADNIKAKQEQLQSRYGALQQPMSIRKQRLLDSLQVQQLFRDIEDEEAWIREKEPVAASTNRGRDLIGVQNLQKKHQAVLAEINNHEPRVAAVCQAGASMLQESHFAAEEISQRLAALDEHWGQLKEKARQRKNDLDDSLQAHQYFADANEAESWMKEKRPIVMNADYGKDEDSSEALLKKHEALVSDLEAFASTIAALREQAASCRQQETPTVDITVKEQAQIEAQYDDLLRLARERQNKLNETAKAYVLVREAAELATWIKDKENHAQVQDVGEDLEQVEVMQKKFDDFQADLKANEVRLAEMNEIAVQLMSLGQTEAALKIQTQIQDLNEKWTSLQTLTAERANQLGSAHEVQRFHRDVDETKDWIREKDAALNNDDLGKDLRSVQALQRKHEGLERDLAALGDKIKQLDETANRLMQSHPETAEQTYAKQKEINEEWTQLTAKANSRKEKLLDSYDLQRFLSDYRDLMAWINSMMGLVASEELASDVTGAEALLERHQNHRAEIDARYGILPQEHRMEIDARAGTFQAFELFGQQLLQSSHYASVEIQEKLESMAEARQELEKAWIQRQIASKLKNWMSAREAFLSSADTVDSSDNVEALIKKHEDFDKAINAHEEKIATLQTLADQLIAAEHYAAKPIDERRCQVLDRWKHLKDALIEKRSKLGESQTLQQFSRDADEMENWIAEKLQLATEENYKDPANIQSKHQKHQAFEAELAANADRIQSVLAMGGNLIEKHQCAGSEDAVQKRLASIADQWEYLTQKTTEKSMKLKEANKQRTYIAAVKDLDFWLGEVESLLTSEDAGKDLASVQNLMKKHQLVEADIQAHEERIKDMNAQADSLIESGQFDAAGIQEKRQSINERYERIRNLAAHRQARLNEANTLHQFFRDIADEESWIKEKKLLVGSDDYGRDLTGVQNLKKKHKRLEAELGSHEPAIQAVQEAGEKLMDVSNLGVPEIEQRLKLLNQAWAELKQLAANRGQKLDESLTYQQFLAKVEEEEAWITEKQQLLSVEDYGDTMAAVQGLLKKHDAFETDFAAHGERCKDICEAGEALIKAENHRADAIGQRCTQLRNKLEQLGALAARRKTRLNDNSAYLQFMWKADVVESWIADKETHVRSEEFGRDLSTVQTLLTKQETFDAGLHAFEHEGIQNITSLKEMLVDSGHDQTPSIQKRHADVIARWQKLLADSDARKQRLLRMQDQFRQIEELYLTFAKKASAFNSWFENAEEDLTDPVRCNSIEEIRALREAHAQFQASLSSAEADFEALAALDRQIKSFNVGPNPYTWFTMEALEDTWRNLQKIIKERDVELAKEAQRQEENDKLRKEFAKHANAFHQWLAETRTSMMEGSGSLEQQLEATKRKTQEVRARRQDLKKIEDLGAILEEHLILDNRYTEHSTVGLAQQWDQLDQLGMRMQHNLEQQIQARNQSGVSEDALKEFSMMFKHFDKDKSGRLNHQEFKSCLRALGYDLPMVEEGQPDPEFENILDIVDPNRDGYVSLQEYMAFMISKETENVQSSEEIENAFRAITAADRPYVTKEELYANLTKEMADYCVARMKPYVDPKTERPITGALDYIEFTRTLFQN</sequence>
<dbReference type="Pfam" id="PF08726">
    <property type="entry name" value="EFhand_Ca_insen"/>
    <property type="match status" value="1"/>
</dbReference>
<keyword evidence="12" id="KW-0009">Actin-binding</keyword>
<dbReference type="PROSITE" id="PS50222">
    <property type="entry name" value="EF_HAND_2"/>
    <property type="match status" value="2"/>
</dbReference>
<comment type="similarity">
    <text evidence="3">Belongs to the spectrin family.</text>
</comment>
<keyword evidence="5" id="KW-0117">Actin capping</keyword>
<dbReference type="CDD" id="cd00051">
    <property type="entry name" value="EFh"/>
    <property type="match status" value="1"/>
</dbReference>
<comment type="subcellular location">
    <subcellularLocation>
        <location evidence="2">Cytoplasm</location>
        <location evidence="2">Cell cortex</location>
    </subcellularLocation>
    <subcellularLocation>
        <location evidence="1">Cytoplasm</location>
        <location evidence="1">Cytoskeleton</location>
    </subcellularLocation>
</comment>
<dbReference type="STRING" id="166423.A0A0N0U7D8"/>
<dbReference type="GO" id="GO:0016199">
    <property type="term" value="P:axon midline choice point recognition"/>
    <property type="evidence" value="ECO:0007669"/>
    <property type="project" value="UniProtKB-ARBA"/>
</dbReference>
<keyword evidence="11" id="KW-0112">Calmodulin-binding</keyword>
<gene>
    <name evidence="16" type="ORF">WN51_09220</name>
</gene>
<keyword evidence="4" id="KW-0728">SH3 domain</keyword>
<keyword evidence="9" id="KW-0677">Repeat</keyword>
<dbReference type="FunFam" id="1.20.58.60:FF:000017">
    <property type="entry name" value="Spectrin alpha chain, non-erythrocytic 1"/>
    <property type="match status" value="2"/>
</dbReference>
<dbReference type="GO" id="GO:0005516">
    <property type="term" value="F:calmodulin binding"/>
    <property type="evidence" value="ECO:0007669"/>
    <property type="project" value="UniProtKB-KW"/>
</dbReference>
<dbReference type="GO" id="GO:0051693">
    <property type="term" value="P:actin filament capping"/>
    <property type="evidence" value="ECO:0007669"/>
    <property type="project" value="UniProtKB-KW"/>
</dbReference>
<feature type="coiled-coil region" evidence="14">
    <location>
        <begin position="1142"/>
        <end position="1176"/>
    </location>
</feature>
<keyword evidence="17" id="KW-1185">Reference proteome</keyword>
<dbReference type="InterPro" id="IPR002017">
    <property type="entry name" value="Spectrin_repeat"/>
</dbReference>
<dbReference type="GO" id="GO:0007026">
    <property type="term" value="P:negative regulation of microtubule depolymerization"/>
    <property type="evidence" value="ECO:0007669"/>
    <property type="project" value="UniProtKB-ARBA"/>
</dbReference>
<dbReference type="OrthoDB" id="6018565at2759"/>
<evidence type="ECO:0000256" key="13">
    <source>
        <dbReference type="ARBA" id="ARBA00023212"/>
    </source>
</evidence>
<reference evidence="16 17" key="1">
    <citation type="submission" date="2015-07" db="EMBL/GenBank/DDBJ databases">
        <title>The genome of Melipona quadrifasciata.</title>
        <authorList>
            <person name="Pan H."/>
            <person name="Kapheim K."/>
        </authorList>
    </citation>
    <scope>NUCLEOTIDE SEQUENCE [LARGE SCALE GENOMIC DNA]</scope>
    <source>
        <strain evidence="16">0111107301</strain>
        <tissue evidence="16">Whole body</tissue>
    </source>
</reference>
<evidence type="ECO:0000259" key="15">
    <source>
        <dbReference type="PROSITE" id="PS50222"/>
    </source>
</evidence>
<dbReference type="CDD" id="cd00176">
    <property type="entry name" value="SPEC"/>
    <property type="match status" value="12"/>
</dbReference>
<dbReference type="FunFam" id="1.10.238.10:FF:000032">
    <property type="entry name" value="Spectrin alpha chain, non-erythrocytic 1"/>
    <property type="match status" value="1"/>
</dbReference>
<dbReference type="FunFam" id="1.20.58.60:FF:000258">
    <property type="entry name" value="Spectrin alpha chain"/>
    <property type="match status" value="1"/>
</dbReference>
<feature type="domain" description="EF-hand" evidence="15">
    <location>
        <begin position="2235"/>
        <end position="2270"/>
    </location>
</feature>
<dbReference type="FunFam" id="1.20.58.60:FF:000035">
    <property type="entry name" value="Spectrin alpha chain, non-erythrocytic 1"/>
    <property type="match status" value="1"/>
</dbReference>
<dbReference type="SUPFAM" id="SSF47473">
    <property type="entry name" value="EF-hand"/>
    <property type="match status" value="1"/>
</dbReference>
<feature type="coiled-coil region" evidence="14">
    <location>
        <begin position="1568"/>
        <end position="1627"/>
    </location>
</feature>
<dbReference type="FunFam" id="1.20.58.60:FF:000007">
    <property type="entry name" value="Spectrin alpha chain non-erythrocytic 1"/>
    <property type="match status" value="2"/>
</dbReference>
<dbReference type="InterPro" id="IPR018159">
    <property type="entry name" value="Spectrin/alpha-actinin"/>
</dbReference>
<dbReference type="GO" id="GO:0003779">
    <property type="term" value="F:actin binding"/>
    <property type="evidence" value="ECO:0007669"/>
    <property type="project" value="UniProtKB-KW"/>
</dbReference>
<feature type="domain" description="EF-hand" evidence="15">
    <location>
        <begin position="2192"/>
        <end position="2227"/>
    </location>
</feature>
<keyword evidence="13" id="KW-0206">Cytoskeleton</keyword>
<name>A0A0N0U7D8_9HYME</name>
<evidence type="ECO:0000256" key="2">
    <source>
        <dbReference type="ARBA" id="ARBA00004544"/>
    </source>
</evidence>
<dbReference type="Gene3D" id="1.20.58.60">
    <property type="match status" value="18"/>
</dbReference>
<proteinExistence type="inferred from homology"/>
<evidence type="ECO:0000313" key="17">
    <source>
        <dbReference type="Proteomes" id="UP000053105"/>
    </source>
</evidence>
<keyword evidence="7" id="KW-0597">Phosphoprotein</keyword>
<dbReference type="SMART" id="SM00054">
    <property type="entry name" value="EFh"/>
    <property type="match status" value="2"/>
</dbReference>
<dbReference type="InterPro" id="IPR011992">
    <property type="entry name" value="EF-hand-dom_pair"/>
</dbReference>
<dbReference type="GO" id="GO:0005856">
    <property type="term" value="C:cytoskeleton"/>
    <property type="evidence" value="ECO:0007669"/>
    <property type="project" value="UniProtKB-SubCell"/>
</dbReference>
<dbReference type="FunFam" id="1.20.58.60:FF:000020">
    <property type="entry name" value="Spectrin alpha chain, non-erythrocytic 1"/>
    <property type="match status" value="4"/>
</dbReference>
<dbReference type="SUPFAM" id="SSF46966">
    <property type="entry name" value="Spectrin repeat"/>
    <property type="match status" value="16"/>
</dbReference>
<dbReference type="GO" id="GO:0008017">
    <property type="term" value="F:microtubule binding"/>
    <property type="evidence" value="ECO:0007669"/>
    <property type="project" value="UniProtKB-ARBA"/>
</dbReference>
<dbReference type="InterPro" id="IPR002048">
    <property type="entry name" value="EF_hand_dom"/>
</dbReference>
<dbReference type="FunFam" id="1.20.58.60:FF:000006">
    <property type="entry name" value="Spectrin alpha chain, non-erythrocytic 1"/>
    <property type="match status" value="2"/>
</dbReference>
<dbReference type="GO" id="GO:0045169">
    <property type="term" value="C:fusome"/>
    <property type="evidence" value="ECO:0007669"/>
    <property type="project" value="UniProtKB-ARBA"/>
</dbReference>
<dbReference type="Gene3D" id="1.10.238.10">
    <property type="entry name" value="EF-hand"/>
    <property type="match status" value="2"/>
</dbReference>
<evidence type="ECO:0000256" key="10">
    <source>
        <dbReference type="ARBA" id="ARBA00022837"/>
    </source>
</evidence>
<evidence type="ECO:0000256" key="4">
    <source>
        <dbReference type="ARBA" id="ARBA00022443"/>
    </source>
</evidence>
<dbReference type="PANTHER" id="PTHR11915">
    <property type="entry name" value="SPECTRIN/FILAMIN RELATED CYTOSKELETAL PROTEIN"/>
    <property type="match status" value="1"/>
</dbReference>
<dbReference type="FunFam" id="1.10.238.10:FF:000020">
    <property type="entry name" value="spectrin alpha chain, non-erythrocytic 1"/>
    <property type="match status" value="1"/>
</dbReference>
<dbReference type="InterPro" id="IPR018247">
    <property type="entry name" value="EF_Hand_1_Ca_BS"/>
</dbReference>
<accession>A0A0N0U7D8</accession>
<dbReference type="Proteomes" id="UP000053105">
    <property type="component" value="Unassembled WGS sequence"/>
</dbReference>
<protein>
    <submittedName>
        <fullName evidence="16">Spectrin alpha chain</fullName>
    </submittedName>
</protein>
<dbReference type="InterPro" id="IPR014837">
    <property type="entry name" value="EF-hand_Ca_insen"/>
</dbReference>
<evidence type="ECO:0000256" key="14">
    <source>
        <dbReference type="SAM" id="Coils"/>
    </source>
</evidence>
<dbReference type="FunFam" id="1.20.58.60:FF:000013">
    <property type="entry name" value="Spectrin alpha chain, non-erythrocytic 1"/>
    <property type="match status" value="1"/>
</dbReference>
<feature type="coiled-coil region" evidence="14">
    <location>
        <begin position="1355"/>
        <end position="1389"/>
    </location>
</feature>
<dbReference type="GO" id="GO:0005938">
    <property type="term" value="C:cell cortex"/>
    <property type="evidence" value="ECO:0007669"/>
    <property type="project" value="UniProtKB-SubCell"/>
</dbReference>
<evidence type="ECO:0000256" key="12">
    <source>
        <dbReference type="ARBA" id="ARBA00023203"/>
    </source>
</evidence>